<dbReference type="InterPro" id="IPR039749">
    <property type="entry name" value="NUB1"/>
</dbReference>
<evidence type="ECO:0000259" key="1">
    <source>
        <dbReference type="PROSITE" id="PS50030"/>
    </source>
</evidence>
<gene>
    <name evidence="2" type="ORF">NQ317_012484</name>
</gene>
<dbReference type="PANTHER" id="PTHR12948:SF3">
    <property type="entry name" value="NEDD8 ULTIMATE BUSTER 1"/>
    <property type="match status" value="1"/>
</dbReference>
<dbReference type="InterPro" id="IPR009060">
    <property type="entry name" value="UBA-like_sf"/>
</dbReference>
<feature type="domain" description="UBA" evidence="1">
    <location>
        <begin position="393"/>
        <end position="433"/>
    </location>
</feature>
<evidence type="ECO:0000313" key="2">
    <source>
        <dbReference type="EMBL" id="KAJ8984421.1"/>
    </source>
</evidence>
<evidence type="ECO:0000313" key="3">
    <source>
        <dbReference type="Proteomes" id="UP001162164"/>
    </source>
</evidence>
<organism evidence="2 3">
    <name type="scientific">Molorchus minor</name>
    <dbReference type="NCBI Taxonomy" id="1323400"/>
    <lineage>
        <taxon>Eukaryota</taxon>
        <taxon>Metazoa</taxon>
        <taxon>Ecdysozoa</taxon>
        <taxon>Arthropoda</taxon>
        <taxon>Hexapoda</taxon>
        <taxon>Insecta</taxon>
        <taxon>Pterygota</taxon>
        <taxon>Neoptera</taxon>
        <taxon>Endopterygota</taxon>
        <taxon>Coleoptera</taxon>
        <taxon>Polyphaga</taxon>
        <taxon>Cucujiformia</taxon>
        <taxon>Chrysomeloidea</taxon>
        <taxon>Cerambycidae</taxon>
        <taxon>Lamiinae</taxon>
        <taxon>Monochamini</taxon>
        <taxon>Molorchus</taxon>
    </lineage>
</organism>
<dbReference type="SMART" id="SM00165">
    <property type="entry name" value="UBA"/>
    <property type="match status" value="3"/>
</dbReference>
<dbReference type="CDD" id="cd14291">
    <property type="entry name" value="UBA1_NUB1_like"/>
    <property type="match status" value="1"/>
</dbReference>
<comment type="caution">
    <text evidence="2">The sequence shown here is derived from an EMBL/GenBank/DDBJ whole genome shotgun (WGS) entry which is preliminary data.</text>
</comment>
<name>A0ABQ9K1C2_9CUCU</name>
<feature type="domain" description="UBA" evidence="1">
    <location>
        <begin position="448"/>
        <end position="488"/>
    </location>
</feature>
<dbReference type="EMBL" id="JAPWTJ010000036">
    <property type="protein sequence ID" value="KAJ8984421.1"/>
    <property type="molecule type" value="Genomic_DNA"/>
</dbReference>
<dbReference type="InterPro" id="IPR029071">
    <property type="entry name" value="Ubiquitin-like_domsf"/>
</dbReference>
<proteinExistence type="predicted"/>
<keyword evidence="3" id="KW-1185">Reference proteome</keyword>
<dbReference type="Proteomes" id="UP001162164">
    <property type="component" value="Unassembled WGS sequence"/>
</dbReference>
<dbReference type="InterPro" id="IPR015940">
    <property type="entry name" value="UBA"/>
</dbReference>
<protein>
    <recommendedName>
        <fullName evidence="1">UBA domain-containing protein</fullName>
    </recommendedName>
</protein>
<dbReference type="SUPFAM" id="SSF54236">
    <property type="entry name" value="Ubiquitin-like"/>
    <property type="match status" value="1"/>
</dbReference>
<feature type="domain" description="UBA" evidence="1">
    <location>
        <begin position="320"/>
        <end position="360"/>
    </location>
</feature>
<reference evidence="2" key="1">
    <citation type="journal article" date="2023" name="Insect Mol. Biol.">
        <title>Genome sequencing provides insights into the evolution of gene families encoding plant cell wall-degrading enzymes in longhorned beetles.</title>
        <authorList>
            <person name="Shin N.R."/>
            <person name="Okamura Y."/>
            <person name="Kirsch R."/>
            <person name="Pauchet Y."/>
        </authorList>
    </citation>
    <scope>NUCLEOTIDE SEQUENCE</scope>
    <source>
        <strain evidence="2">MMC_N1</strain>
    </source>
</reference>
<dbReference type="Pfam" id="PF00627">
    <property type="entry name" value="UBA"/>
    <property type="match status" value="1"/>
</dbReference>
<dbReference type="Gene3D" id="1.10.8.10">
    <property type="entry name" value="DNA helicase RuvA subunit, C-terminal domain"/>
    <property type="match status" value="3"/>
</dbReference>
<dbReference type="PANTHER" id="PTHR12948">
    <property type="entry name" value="NEDD8 ULTIMATE BUSTER-1 BS4 PROTEIN"/>
    <property type="match status" value="1"/>
</dbReference>
<dbReference type="SUPFAM" id="SSF46934">
    <property type="entry name" value="UBA-like"/>
    <property type="match status" value="2"/>
</dbReference>
<sequence>MNSELEKQDILIQIRDKLRKDGIKLWLQPYYAESVSDKDIKQLSQDYSSFLNIPYEFCHEIILELQANSLENLKQKNRFQVSGLATVKIKILLPNSPPQIVTKELLLSITASDLKAIIHKELNFSDSLSSQGVKNGHQILAITIAESPIQIKEAENTIKELESIKTDSRLLALDNDFMQLEDQFGNPIKIPPNEKKSLVVAMTLHERKSCFKTRCNSQLLKTVDNYALLDLDIAWCYLCLESFAHLPEAYERLKRCEDNFHSTYGPNLERLIAVKGTPGNEEALFMRLHLLQAIVLYHQNKRPEALSRFKKAEEEIRKLKVDEQSVMALVELGYTPAEATLGLRATNGDVNLSANYIKENREKRAEGRKRAKAEEILRKEQKKLGKCADGTQYVNPNFVNILVNMGFNKEAARLALQKTNNIISDSVEYIQENPLPGPSGTRSKELMSFIEDLIPELEDAGFDPRMAKLALEKHSGDIMKAAEELLMNNGIITGDLSGLISPESIDNIKKKKLEYDEKNEAFKRLAEDITLVDDDYLDINLVQEEMFLQQYLSLLEKK</sequence>
<dbReference type="PROSITE" id="PS50030">
    <property type="entry name" value="UBA"/>
    <property type="match status" value="3"/>
</dbReference>
<accession>A0ABQ9K1C2</accession>